<name>A0A2K8KEG4_9RHOB</name>
<accession>A0A2K8KEG4</accession>
<keyword evidence="1" id="KW-1133">Transmembrane helix</keyword>
<keyword evidence="1" id="KW-0812">Transmembrane</keyword>
<evidence type="ECO:0000256" key="1">
    <source>
        <dbReference type="SAM" id="Phobius"/>
    </source>
</evidence>
<dbReference type="RefSeq" id="WP_071480656.1">
    <property type="nucleotide sequence ID" value="NZ_CP024899.1"/>
</dbReference>
<feature type="transmembrane region" description="Helical" evidence="1">
    <location>
        <begin position="6"/>
        <end position="28"/>
    </location>
</feature>
<keyword evidence="1" id="KW-0472">Membrane</keyword>
<evidence type="ECO:0008006" key="4">
    <source>
        <dbReference type="Google" id="ProtNLM"/>
    </source>
</evidence>
<dbReference type="KEGG" id="rbg:BG454_10155"/>
<gene>
    <name evidence="2" type="ORF">BG454_10155</name>
</gene>
<reference evidence="2 3" key="1">
    <citation type="submission" date="2017-11" db="EMBL/GenBank/DDBJ databases">
        <title>Revised Sequence and Annotation of the Rhodobaca barguzinensis strain alga05 Genome.</title>
        <authorList>
            <person name="Kopejtka K."/>
            <person name="Tomasch J.M."/>
            <person name="Bunk B."/>
            <person name="Koblizek M."/>
        </authorList>
    </citation>
    <scope>NUCLEOTIDE SEQUENCE [LARGE SCALE GENOMIC DNA]</scope>
    <source>
        <strain evidence="3">alga05</strain>
    </source>
</reference>
<keyword evidence="3" id="KW-1185">Reference proteome</keyword>
<evidence type="ECO:0000313" key="3">
    <source>
        <dbReference type="Proteomes" id="UP000228948"/>
    </source>
</evidence>
<dbReference type="Proteomes" id="UP000228948">
    <property type="component" value="Chromosome"/>
</dbReference>
<dbReference type="OrthoDB" id="7861917at2"/>
<organism evidence="2 3">
    <name type="scientific">Roseinatronobacter bogoriensis subsp. barguzinensis</name>
    <dbReference type="NCBI Taxonomy" id="441209"/>
    <lineage>
        <taxon>Bacteria</taxon>
        <taxon>Pseudomonadati</taxon>
        <taxon>Pseudomonadota</taxon>
        <taxon>Alphaproteobacteria</taxon>
        <taxon>Rhodobacterales</taxon>
        <taxon>Paracoccaceae</taxon>
        <taxon>Roseinatronobacter</taxon>
    </lineage>
</organism>
<evidence type="ECO:0000313" key="2">
    <source>
        <dbReference type="EMBL" id="ATX66135.1"/>
    </source>
</evidence>
<proteinExistence type="predicted"/>
<protein>
    <recommendedName>
        <fullName evidence="4">Nitrogen fixation protein FixH</fullName>
    </recommendedName>
</protein>
<sequence>MTTRIIALTILGLVMGFIILMASVSFFVRDPLPIVGPNQTLLLHTTELTPQIRTSVTIDGGYRVDVTVEHSEAQDPQIVLRPVGGEAIILDTGTDSGGAWSGSGQMTRPGRWELILSDGAEREIMPFIVRE</sequence>
<dbReference type="AlphaFoldDB" id="A0A2K8KEG4"/>
<dbReference type="EMBL" id="CP024899">
    <property type="protein sequence ID" value="ATX66135.1"/>
    <property type="molecule type" value="Genomic_DNA"/>
</dbReference>